<gene>
    <name evidence="2" type="ORF">BN874_360046</name>
</gene>
<accession>A0A7U7GD21</accession>
<dbReference type="AlphaFoldDB" id="A0A7U7GD21"/>
<dbReference type="OrthoDB" id="9813316at2"/>
<organism evidence="2 3">
    <name type="scientific">Candidatus Contendobacter odensis Run_B_J11</name>
    <dbReference type="NCBI Taxonomy" id="1400861"/>
    <lineage>
        <taxon>Bacteria</taxon>
        <taxon>Pseudomonadati</taxon>
        <taxon>Pseudomonadota</taxon>
        <taxon>Gammaproteobacteria</taxon>
        <taxon>Candidatus Competibacteraceae</taxon>
        <taxon>Candidatus Contendibacter</taxon>
    </lineage>
</organism>
<sequence>MSTKDEYVEKMKQRLDKWSAEMDVLEAKAHKSQKEAKVKYQEQLSTLHAMRQDGEKRLETLKAATEDSWEQLKAETENVWDAFKDSVHAFKAHFK</sequence>
<evidence type="ECO:0000256" key="1">
    <source>
        <dbReference type="SAM" id="Coils"/>
    </source>
</evidence>
<keyword evidence="3" id="KW-1185">Reference proteome</keyword>
<feature type="coiled-coil region" evidence="1">
    <location>
        <begin position="8"/>
        <end position="35"/>
    </location>
</feature>
<evidence type="ECO:0008006" key="4">
    <source>
        <dbReference type="Google" id="ProtNLM"/>
    </source>
</evidence>
<dbReference type="RefSeq" id="WP_034434651.1">
    <property type="nucleotide sequence ID" value="NZ_CBTK010000250.1"/>
</dbReference>
<protein>
    <recommendedName>
        <fullName evidence="4">Coiled coil domain-containing protein</fullName>
    </recommendedName>
</protein>
<comment type="caution">
    <text evidence="2">The sequence shown here is derived from an EMBL/GenBank/DDBJ whole genome shotgun (WGS) entry which is preliminary data.</text>
</comment>
<reference evidence="2 3" key="1">
    <citation type="journal article" date="2014" name="ISME J.">
        <title>Candidatus Competibacter-lineage genomes retrieved from metagenomes reveal functional metabolic diversity.</title>
        <authorList>
            <person name="McIlroy S.J."/>
            <person name="Albertsen M."/>
            <person name="Andresen E.K."/>
            <person name="Saunders A.M."/>
            <person name="Kristiansen R."/>
            <person name="Stokholm-Bjerregaard M."/>
            <person name="Nielsen K.L."/>
            <person name="Nielsen P.H."/>
        </authorList>
    </citation>
    <scope>NUCLEOTIDE SEQUENCE [LARGE SCALE GENOMIC DNA]</scope>
    <source>
        <strain evidence="2 3">Run_B_J11</strain>
    </source>
</reference>
<evidence type="ECO:0000313" key="2">
    <source>
        <dbReference type="EMBL" id="CDH46163.1"/>
    </source>
</evidence>
<keyword evidence="1" id="KW-0175">Coiled coil</keyword>
<dbReference type="Proteomes" id="UP000019184">
    <property type="component" value="Unassembled WGS sequence"/>
</dbReference>
<name>A0A7U7GD21_9GAMM</name>
<proteinExistence type="predicted"/>
<dbReference type="EMBL" id="CBTK010000250">
    <property type="protein sequence ID" value="CDH46163.1"/>
    <property type="molecule type" value="Genomic_DNA"/>
</dbReference>
<evidence type="ECO:0000313" key="3">
    <source>
        <dbReference type="Proteomes" id="UP000019184"/>
    </source>
</evidence>